<reference evidence="7" key="1">
    <citation type="submission" date="2020-11" db="EMBL/GenBank/DDBJ databases">
        <authorList>
            <person name="Tran Van P."/>
        </authorList>
    </citation>
    <scope>NUCLEOTIDE SEQUENCE</scope>
</reference>
<evidence type="ECO:0008006" key="9">
    <source>
        <dbReference type="Google" id="ProtNLM"/>
    </source>
</evidence>
<dbReference type="InterPro" id="IPR029257">
    <property type="entry name" value="RAB3GAP2_C"/>
</dbReference>
<dbReference type="OrthoDB" id="2019917at2759"/>
<name>A0A7R9BKW6_9CRUS</name>
<dbReference type="Proteomes" id="UP000678499">
    <property type="component" value="Unassembled WGS sequence"/>
</dbReference>
<dbReference type="GO" id="GO:0005737">
    <property type="term" value="C:cytoplasm"/>
    <property type="evidence" value="ECO:0007669"/>
    <property type="project" value="UniProtKB-SubCell"/>
</dbReference>
<proteinExistence type="inferred from homology"/>
<comment type="subcellular location">
    <subcellularLocation>
        <location evidence="1">Cytoplasm</location>
    </subcellularLocation>
</comment>
<protein>
    <recommendedName>
        <fullName evidence="9">Rab3 GTPase-activating protein non-catalytic subunit</fullName>
    </recommendedName>
</protein>
<dbReference type="InterPro" id="IPR026059">
    <property type="entry name" value="Rab3GAP2"/>
</dbReference>
<evidence type="ECO:0000256" key="2">
    <source>
        <dbReference type="ARBA" id="ARBA00008153"/>
    </source>
</evidence>
<evidence type="ECO:0000259" key="5">
    <source>
        <dbReference type="Pfam" id="PF14655"/>
    </source>
</evidence>
<sequence length="1323" mass="147111">MACNLTAVRHVRALDETFEFLIGPSAFAETLQVNASKSRFSDDYDDVPVDTYIQWPNGVLASVSPYGDYAAFAAKRKIVIHASCQSKSQGSYPLDPIYRNDYFEANVSAVLCVPVASHRKSSLGRPDWTCLFLGFSNGDFKIIIDDGTVLLSERFHEEEIINIKCRSYKQARFSGDHSGPVADEVVVLYPSAVVFIESFNLFHNIQSARSGLALHKANANKSEPWVNERPVDFKKYSVDPQAQLRDCDGPVGATQSNLFDQLKTASLIGGFGASVSLKSPVMTSFVGVGVKPFAGMYYAVESQLQLMDAARAVASKLKSALFSMSGFGESHSTEKASKKPGDSLPLRFGIPDKNREGLKVTLNPRKTHAAIVDNHGRITVIDARSGLAVRMWKGYRDAEIAWTESHSSSTHRYACFLAIYAPRRGILEVWATQHGPRVAAFNVPKAARLFDCSGLRMLGLNEAGSAHSRDSPLQILFLTGEGHLHSLVVPLYLIDCEKNKKKAEDLSVLSKIRRLMGVSSKKMKRSGDIMEILALLGTISTEELLETGLTYVMGTHSEEAMKRSQALWTNAPEHAYEEFAKILDAVIEMGELKSKEQMNPEAQSLLAVCKKYSCVTKLFSSVKIPKRLELCDNQEWRETLGLNQDEAEFIRKLISWCRKEVKVPGKNVTFSEDVEEKPLISLPQFSRHFSLTNDDLEIQNVDDATKSLPFGDTLFQGCVDRFNENTSWHCLSLVNFLPFAASHLLASDFLTDEETVSVNLQKFSRLLENLISSISDKEAIEVLRKVHASILKSSTPVAPYLLALLCRKLLAVRPKKSSKSDGDMEEIDLGTETEDNSWEDVTEEEIGWTLMCGQLANLSAVAVLVKGSNVEKFVTLEKFLSGSEASVCEIISRWSISLKLSVGKMREIGLIPELDEAEAPAATEEGLHAIFFEVRERFGQILDSDLILMNCGYEWVLRWSETANSEFLSRSLTCFEAMQNSVLCTRIQTFVWSLFVCQVFTGVASLLERTGCRMPRDRVLKREISMETSEIDEFLENVRKFLYLLLTRISTNEERLADNEERWRNSGNLGKLVMSEPPADTAVVNQHFLLCFILESALKFGIKGLKPLSLFSQTAKKSMFAALTTPLVITFMEESDTVLAKARKDFLKRLIQEAIRTLSDVVPGSNFSRLESEYNENIELWIHLSLETVVMNDGWGDADDLKQFLVSELYSRGYDVIGEKVSVGVVSKNVLAVALLSIAGKRVKAMAKSAEVNAELTPALSRWIKGLAEPDEWFSGGANIEATEKIVRSVLGWLGEKGGRDAETAAALLSSLRAIRELKPSTE</sequence>
<organism evidence="7">
    <name type="scientific">Notodromas monacha</name>
    <dbReference type="NCBI Taxonomy" id="399045"/>
    <lineage>
        <taxon>Eukaryota</taxon>
        <taxon>Metazoa</taxon>
        <taxon>Ecdysozoa</taxon>
        <taxon>Arthropoda</taxon>
        <taxon>Crustacea</taxon>
        <taxon>Oligostraca</taxon>
        <taxon>Ostracoda</taxon>
        <taxon>Podocopa</taxon>
        <taxon>Podocopida</taxon>
        <taxon>Cypridocopina</taxon>
        <taxon>Cypridoidea</taxon>
        <taxon>Cyprididae</taxon>
        <taxon>Notodromas</taxon>
    </lineage>
</organism>
<keyword evidence="3" id="KW-0343">GTPase activation</keyword>
<accession>A0A7R9BKW6</accession>
<dbReference type="PANTHER" id="PTHR12472:SF0">
    <property type="entry name" value="RAB3 GTPASE-ACTIVATING PROTEIN NON-CATALYTIC SUBUNIT"/>
    <property type="match status" value="1"/>
</dbReference>
<evidence type="ECO:0000313" key="7">
    <source>
        <dbReference type="EMBL" id="CAD7277214.1"/>
    </source>
</evidence>
<evidence type="ECO:0000256" key="4">
    <source>
        <dbReference type="ARBA" id="ARBA00022490"/>
    </source>
</evidence>
<feature type="domain" description="Rab3-GAP regulatory subunit N-terminal" evidence="5">
    <location>
        <begin position="57"/>
        <end position="449"/>
    </location>
</feature>
<dbReference type="InterPro" id="IPR032839">
    <property type="entry name" value="RAB3GAP_N"/>
</dbReference>
<comment type="similarity">
    <text evidence="2">Belongs to the Rab3-GAP regulatory subunit family.</text>
</comment>
<dbReference type="EMBL" id="OA882871">
    <property type="protein sequence ID" value="CAD7277214.1"/>
    <property type="molecule type" value="Genomic_DNA"/>
</dbReference>
<keyword evidence="4" id="KW-0963">Cytoplasm</keyword>
<keyword evidence="8" id="KW-1185">Reference proteome</keyword>
<evidence type="ECO:0000313" key="8">
    <source>
        <dbReference type="Proteomes" id="UP000678499"/>
    </source>
</evidence>
<gene>
    <name evidence="7" type="ORF">NMOB1V02_LOCUS4950</name>
</gene>
<dbReference type="Pfam" id="PF14656">
    <property type="entry name" value="RAB3GAP2_C"/>
    <property type="match status" value="1"/>
</dbReference>
<evidence type="ECO:0000256" key="3">
    <source>
        <dbReference type="ARBA" id="ARBA00022468"/>
    </source>
</evidence>
<dbReference type="EMBL" id="CAJPEX010000834">
    <property type="protein sequence ID" value="CAG0917366.1"/>
    <property type="molecule type" value="Genomic_DNA"/>
</dbReference>
<feature type="domain" description="Rab3GAP regulatory subunit C-terminal" evidence="6">
    <location>
        <begin position="749"/>
        <end position="1292"/>
    </location>
</feature>
<dbReference type="GO" id="GO:0005096">
    <property type="term" value="F:GTPase activator activity"/>
    <property type="evidence" value="ECO:0007669"/>
    <property type="project" value="UniProtKB-KW"/>
</dbReference>
<evidence type="ECO:0000259" key="6">
    <source>
        <dbReference type="Pfam" id="PF14656"/>
    </source>
</evidence>
<dbReference type="Pfam" id="PF14655">
    <property type="entry name" value="RAB3GAP2_N"/>
    <property type="match status" value="1"/>
</dbReference>
<dbReference type="PANTHER" id="PTHR12472">
    <property type="entry name" value="RAB3-GAP REGULATORY DOMAIN"/>
    <property type="match status" value="1"/>
</dbReference>
<evidence type="ECO:0000256" key="1">
    <source>
        <dbReference type="ARBA" id="ARBA00004496"/>
    </source>
</evidence>